<protein>
    <recommendedName>
        <fullName evidence="2">High-affinity zinc uptake system protein ZnuA</fullName>
    </recommendedName>
</protein>
<feature type="signal peptide" evidence="7">
    <location>
        <begin position="1"/>
        <end position="20"/>
    </location>
</feature>
<gene>
    <name evidence="8" type="ORF">C4617_01385</name>
</gene>
<dbReference type="Gene3D" id="3.40.50.1980">
    <property type="entry name" value="Nitrogenase molybdenum iron protein domain"/>
    <property type="match status" value="2"/>
</dbReference>
<evidence type="ECO:0000256" key="3">
    <source>
        <dbReference type="ARBA" id="ARBA00022448"/>
    </source>
</evidence>
<keyword evidence="5" id="KW-0862">Zinc</keyword>
<dbReference type="PANTHER" id="PTHR42953:SF3">
    <property type="entry name" value="HIGH-AFFINITY ZINC UPTAKE SYSTEM PROTEIN ZNUA"/>
    <property type="match status" value="1"/>
</dbReference>
<dbReference type="AlphaFoldDB" id="A0A2T4VXK0"/>
<comment type="caution">
    <text evidence="8">The sequence shown here is derived from an EMBL/GenBank/DDBJ whole genome shotgun (WGS) entry which is preliminary data.</text>
</comment>
<dbReference type="Proteomes" id="UP000240811">
    <property type="component" value="Unassembled WGS sequence"/>
</dbReference>
<feature type="chain" id="PRO_5015650601" description="High-affinity zinc uptake system protein ZnuA" evidence="7">
    <location>
        <begin position="21"/>
        <end position="312"/>
    </location>
</feature>
<dbReference type="PANTHER" id="PTHR42953">
    <property type="entry name" value="HIGH-AFFINITY ZINC UPTAKE SYSTEM PROTEIN ZNUA-RELATED"/>
    <property type="match status" value="1"/>
</dbReference>
<dbReference type="PRINTS" id="PR00690">
    <property type="entry name" value="ADHESNFAMILY"/>
</dbReference>
<dbReference type="GO" id="GO:0007155">
    <property type="term" value="P:cell adhesion"/>
    <property type="evidence" value="ECO:0007669"/>
    <property type="project" value="InterPro"/>
</dbReference>
<keyword evidence="5" id="KW-0864">Zinc transport</keyword>
<accession>A0A2T4VXK0</accession>
<dbReference type="GO" id="GO:0006829">
    <property type="term" value="P:zinc ion transport"/>
    <property type="evidence" value="ECO:0007669"/>
    <property type="project" value="UniProtKB-KW"/>
</dbReference>
<sequence>MKNIFILIIFSFFMCNMAMANSLRVVASIKPVHSIVSSIMYGVGNPILLVKDNSSPHEYSLRPSDGIMLDNADLIFWIGSEIESFLEKPLSSFNKTSNIITLSNSPNLHKILLHKKKPSWLDFGNYKRGDHDHGSEIYDMHLWLDPTNTKHIAHVIAMELIKKDPYNQKVYEQNEKEFVVKLEKLDKLLYEILQPVLEQKIVVFHGAYHHFKSHYGINITESVMPRSVSPGAKSFRRIKDGIISGNVSCVFYEPEFDSKIIKSITDDTGVNVGILDPEGILLPAGPNLYFHLMEDLARSIAKKCKPANYNIL</sequence>
<keyword evidence="4 7" id="KW-0732">Signal</keyword>
<reference evidence="9" key="1">
    <citation type="submission" date="2018-02" db="EMBL/GenBank/DDBJ databases">
        <title>Genome sequence of Candidatus Liberibacter europaeus.</title>
        <authorList>
            <person name="Frampton R.A."/>
            <person name="Thompson S.M."/>
            <person name="David C."/>
            <person name="Addison S.M."/>
            <person name="Smith G.R."/>
        </authorList>
    </citation>
    <scope>NUCLEOTIDE SEQUENCE [LARGE SCALE GENOMIC DNA]</scope>
</reference>
<evidence type="ECO:0000256" key="1">
    <source>
        <dbReference type="ARBA" id="ARBA00011028"/>
    </source>
</evidence>
<dbReference type="GO" id="GO:0046872">
    <property type="term" value="F:metal ion binding"/>
    <property type="evidence" value="ECO:0007669"/>
    <property type="project" value="InterPro"/>
</dbReference>
<evidence type="ECO:0000256" key="6">
    <source>
        <dbReference type="RuleBase" id="RU003512"/>
    </source>
</evidence>
<dbReference type="SUPFAM" id="SSF53807">
    <property type="entry name" value="Helical backbone' metal receptor"/>
    <property type="match status" value="1"/>
</dbReference>
<dbReference type="EMBL" id="PSQJ01000002">
    <property type="protein sequence ID" value="PTL86504.1"/>
    <property type="molecule type" value="Genomic_DNA"/>
</dbReference>
<keyword evidence="5" id="KW-0406">Ion transport</keyword>
<organism evidence="8 9">
    <name type="scientific">Candidatus Liberibacter europaeus</name>
    <dbReference type="NCBI Taxonomy" id="744859"/>
    <lineage>
        <taxon>Bacteria</taxon>
        <taxon>Pseudomonadati</taxon>
        <taxon>Pseudomonadota</taxon>
        <taxon>Alphaproteobacteria</taxon>
        <taxon>Hyphomicrobiales</taxon>
        <taxon>Rhizobiaceae</taxon>
        <taxon>Liberibacter</taxon>
    </lineage>
</organism>
<keyword evidence="3 6" id="KW-0813">Transport</keyword>
<dbReference type="Pfam" id="PF01297">
    <property type="entry name" value="ZnuA"/>
    <property type="match status" value="1"/>
</dbReference>
<proteinExistence type="inferred from homology"/>
<evidence type="ECO:0000256" key="2">
    <source>
        <dbReference type="ARBA" id="ARBA00015915"/>
    </source>
</evidence>
<evidence type="ECO:0000256" key="7">
    <source>
        <dbReference type="SAM" id="SignalP"/>
    </source>
</evidence>
<comment type="similarity">
    <text evidence="1 6">Belongs to the bacterial solute-binding protein 9 family.</text>
</comment>
<dbReference type="InterPro" id="IPR006127">
    <property type="entry name" value="ZnuA-like"/>
</dbReference>
<dbReference type="InterPro" id="IPR006128">
    <property type="entry name" value="Lipoprotein_PsaA-like"/>
</dbReference>
<dbReference type="InterPro" id="IPR050492">
    <property type="entry name" value="Bact_metal-bind_prot9"/>
</dbReference>
<name>A0A2T4VXK0_9HYPH</name>
<evidence type="ECO:0000313" key="8">
    <source>
        <dbReference type="EMBL" id="PTL86504.1"/>
    </source>
</evidence>
<evidence type="ECO:0000256" key="4">
    <source>
        <dbReference type="ARBA" id="ARBA00022729"/>
    </source>
</evidence>
<evidence type="ECO:0000313" key="9">
    <source>
        <dbReference type="Proteomes" id="UP000240811"/>
    </source>
</evidence>
<evidence type="ECO:0000256" key="5">
    <source>
        <dbReference type="ARBA" id="ARBA00022906"/>
    </source>
</evidence>